<reference evidence="1 2" key="1">
    <citation type="submission" date="2016-04" db="EMBL/GenBank/DDBJ databases">
        <title>Acidithiobacillus ferrooxidans genome sequencing and assembly.</title>
        <authorList>
            <person name="Zhou Z."/>
        </authorList>
    </citation>
    <scope>NUCLEOTIDE SEQUENCE [LARGE SCALE GENOMIC DNA]</scope>
    <source>
        <strain evidence="1 2">BY0502</strain>
    </source>
</reference>
<keyword evidence="2" id="KW-1185">Reference proteome</keyword>
<sequence>MGYQKDFSGWNRITPQDFVVAYRKAKADGLFENTFPAAIMLAEYEKDLLGSLQSELINMAFSHIAWAASGSSRKG</sequence>
<name>A0A179BN14_ACIFR</name>
<dbReference type="Proteomes" id="UP000078302">
    <property type="component" value="Unassembled WGS sequence"/>
</dbReference>
<accession>A0A179BN14</accession>
<organism evidence="1 2">
    <name type="scientific">Acidithiobacillus ferrooxidans</name>
    <name type="common">Thiobacillus ferrooxidans</name>
    <dbReference type="NCBI Taxonomy" id="920"/>
    <lineage>
        <taxon>Bacteria</taxon>
        <taxon>Pseudomonadati</taxon>
        <taxon>Pseudomonadota</taxon>
        <taxon>Acidithiobacillia</taxon>
        <taxon>Acidithiobacillales</taxon>
        <taxon>Acidithiobacillaceae</taxon>
        <taxon>Acidithiobacillus</taxon>
    </lineage>
</organism>
<dbReference type="EMBL" id="LVXZ01000015">
    <property type="protein sequence ID" value="OAP93126.1"/>
    <property type="molecule type" value="Genomic_DNA"/>
</dbReference>
<dbReference type="AlphaFoldDB" id="A0A179BN14"/>
<comment type="caution">
    <text evidence="1">The sequence shown here is derived from an EMBL/GenBank/DDBJ whole genome shotgun (WGS) entry which is preliminary data.</text>
</comment>
<evidence type="ECO:0000313" key="1">
    <source>
        <dbReference type="EMBL" id="OAP93126.1"/>
    </source>
</evidence>
<proteinExistence type="predicted"/>
<evidence type="ECO:0000313" key="2">
    <source>
        <dbReference type="Proteomes" id="UP000078302"/>
    </source>
</evidence>
<gene>
    <name evidence="1" type="ORF">A4H96_01780</name>
</gene>
<protein>
    <submittedName>
        <fullName evidence="1">Uncharacterized protein</fullName>
    </submittedName>
</protein>